<dbReference type="EMBL" id="JBHSDK010000012">
    <property type="protein sequence ID" value="MFC4335130.1"/>
    <property type="molecule type" value="Genomic_DNA"/>
</dbReference>
<reference evidence="4" key="1">
    <citation type="journal article" date="2019" name="Int. J. Syst. Evol. Microbiol.">
        <title>The Global Catalogue of Microorganisms (GCM) 10K type strain sequencing project: providing services to taxonomists for standard genome sequencing and annotation.</title>
        <authorList>
            <consortium name="The Broad Institute Genomics Platform"/>
            <consortium name="The Broad Institute Genome Sequencing Center for Infectious Disease"/>
            <person name="Wu L."/>
            <person name="Ma J."/>
        </authorList>
    </citation>
    <scope>NUCLEOTIDE SEQUENCE [LARGE SCALE GENOMIC DNA]</scope>
    <source>
        <strain evidence="4">IBRC-M 10908</strain>
    </source>
</reference>
<accession>A0ABV8TWI0</accession>
<evidence type="ECO:0008006" key="5">
    <source>
        <dbReference type="Google" id="ProtNLM"/>
    </source>
</evidence>
<gene>
    <name evidence="3" type="ORF">ACFPET_07950</name>
</gene>
<dbReference type="Proteomes" id="UP001595823">
    <property type="component" value="Unassembled WGS sequence"/>
</dbReference>
<dbReference type="PROSITE" id="PS51257">
    <property type="entry name" value="PROKAR_LIPOPROTEIN"/>
    <property type="match status" value="1"/>
</dbReference>
<feature type="compositionally biased region" description="Low complexity" evidence="1">
    <location>
        <begin position="33"/>
        <end position="48"/>
    </location>
</feature>
<feature type="region of interest" description="Disordered" evidence="1">
    <location>
        <begin position="26"/>
        <end position="58"/>
    </location>
</feature>
<dbReference type="RefSeq" id="WP_380619516.1">
    <property type="nucleotide sequence ID" value="NZ_JBHSDK010000012.1"/>
</dbReference>
<feature type="chain" id="PRO_5046359623" description="Lipoprotein" evidence="2">
    <location>
        <begin position="24"/>
        <end position="164"/>
    </location>
</feature>
<evidence type="ECO:0000313" key="3">
    <source>
        <dbReference type="EMBL" id="MFC4335130.1"/>
    </source>
</evidence>
<organism evidence="3 4">
    <name type="scientific">Salininema proteolyticum</name>
    <dbReference type="NCBI Taxonomy" id="1607685"/>
    <lineage>
        <taxon>Bacteria</taxon>
        <taxon>Bacillati</taxon>
        <taxon>Actinomycetota</taxon>
        <taxon>Actinomycetes</taxon>
        <taxon>Glycomycetales</taxon>
        <taxon>Glycomycetaceae</taxon>
        <taxon>Salininema</taxon>
    </lineage>
</organism>
<evidence type="ECO:0000256" key="2">
    <source>
        <dbReference type="SAM" id="SignalP"/>
    </source>
</evidence>
<proteinExistence type="predicted"/>
<keyword evidence="2" id="KW-0732">Signal</keyword>
<keyword evidence="4" id="KW-1185">Reference proteome</keyword>
<protein>
    <recommendedName>
        <fullName evidence="5">Lipoprotein</fullName>
    </recommendedName>
</protein>
<feature type="signal peptide" evidence="2">
    <location>
        <begin position="1"/>
        <end position="23"/>
    </location>
</feature>
<evidence type="ECO:0000313" key="4">
    <source>
        <dbReference type="Proteomes" id="UP001595823"/>
    </source>
</evidence>
<name>A0ABV8TWI0_9ACTN</name>
<comment type="caution">
    <text evidence="3">The sequence shown here is derived from an EMBL/GenBank/DDBJ whole genome shotgun (WGS) entry which is preliminary data.</text>
</comment>
<sequence>MLRPKAFAPTSLTFLAVSALALAGCTGGGGGSDDPSSETASESSSPTAGDATAQEAEVELDDSAVGEYTANDDARTAFDQALASFENSAKFEDDDLAGLDGDELATVGAGSCAALDAGYDLPAYHRWVSENHRLTMSDGAVVIYFGRMFCEDRSDDFETFFKEN</sequence>
<evidence type="ECO:0000256" key="1">
    <source>
        <dbReference type="SAM" id="MobiDB-lite"/>
    </source>
</evidence>